<evidence type="ECO:0000313" key="1">
    <source>
        <dbReference type="EMBL" id="EOD01187.1"/>
    </source>
</evidence>
<protein>
    <recommendedName>
        <fullName evidence="3">Iron-only hydrogenase system regulator</fullName>
    </recommendedName>
</protein>
<dbReference type="eggNOG" id="ENOG50330IY">
    <property type="taxonomic scope" value="Bacteria"/>
</dbReference>
<dbReference type="EMBL" id="ARZA01000070">
    <property type="protein sequence ID" value="EOD01187.1"/>
    <property type="molecule type" value="Genomic_DNA"/>
</dbReference>
<gene>
    <name evidence="1" type="ORF">L21TH_0726</name>
</gene>
<evidence type="ECO:0008006" key="3">
    <source>
        <dbReference type="Google" id="ProtNLM"/>
    </source>
</evidence>
<dbReference type="Gene3D" id="3.30.70.1150">
    <property type="entry name" value="ACT-like. Chain A, domain 2"/>
    <property type="match status" value="1"/>
</dbReference>
<accession>R1AX01</accession>
<sequence length="86" mass="10041">MSKTIMGIQVDDRFEEVQEMQRVLTNFGDIIKTRLGLHQQQENDMFNTKKGLILLELVEDSGNRSSELEKNLEGIKNIQVRSMRFQ</sequence>
<dbReference type="OrthoDB" id="1121298at2"/>
<reference evidence="1 2" key="1">
    <citation type="journal article" date="2015" name="Geomicrobiol. J.">
        <title>Caldisalinibacter kiritimatiensis gen. nov., sp. nov., a moderately thermohalophilic thiosulfate-reducing bacterium from a hypersaline microbial mat.</title>
        <authorList>
            <person name="Ben Hania W."/>
            <person name="Joseph M."/>
            <person name="Fiebig A."/>
            <person name="Bunk B."/>
            <person name="Klenk H.-P."/>
            <person name="Fardeau M.-L."/>
            <person name="Spring S."/>
        </authorList>
    </citation>
    <scope>NUCLEOTIDE SEQUENCE [LARGE SCALE GENOMIC DNA]</scope>
    <source>
        <strain evidence="1 2">L21-TH-D2</strain>
    </source>
</reference>
<dbReference type="RefSeq" id="WP_006309189.1">
    <property type="nucleotide sequence ID" value="NZ_ARZA01000070.1"/>
</dbReference>
<evidence type="ECO:0000313" key="2">
    <source>
        <dbReference type="Proteomes" id="UP000013378"/>
    </source>
</evidence>
<dbReference type="Proteomes" id="UP000013378">
    <property type="component" value="Unassembled WGS sequence"/>
</dbReference>
<keyword evidence="2" id="KW-1185">Reference proteome</keyword>
<name>R1AX01_9FIRM</name>
<dbReference type="STRING" id="1304284.L21TH_0726"/>
<comment type="caution">
    <text evidence="1">The sequence shown here is derived from an EMBL/GenBank/DDBJ whole genome shotgun (WGS) entry which is preliminary data.</text>
</comment>
<proteinExistence type="predicted"/>
<dbReference type="InterPro" id="IPR045865">
    <property type="entry name" value="ACT-like_dom_sf"/>
</dbReference>
<dbReference type="AlphaFoldDB" id="R1AX01"/>
<organism evidence="1 2">
    <name type="scientific">Caldisalinibacter kiritimatiensis</name>
    <dbReference type="NCBI Taxonomy" id="1304284"/>
    <lineage>
        <taxon>Bacteria</taxon>
        <taxon>Bacillati</taxon>
        <taxon>Bacillota</taxon>
        <taxon>Tissierellia</taxon>
        <taxon>Tissierellales</taxon>
        <taxon>Thermohalobacteraceae</taxon>
        <taxon>Caldisalinibacter</taxon>
    </lineage>
</organism>
<dbReference type="SUPFAM" id="SSF55021">
    <property type="entry name" value="ACT-like"/>
    <property type="match status" value="1"/>
</dbReference>
<dbReference type="InterPro" id="IPR027271">
    <property type="entry name" value="Acetolactate_synth/TF_NikR_C"/>
</dbReference>